<dbReference type="AlphaFoldDB" id="A0A9J6FPY8"/>
<dbReference type="PROSITE" id="PS51083">
    <property type="entry name" value="ZF_HIT"/>
    <property type="match status" value="1"/>
</dbReference>
<dbReference type="Gene3D" id="3.30.60.190">
    <property type="match status" value="1"/>
</dbReference>
<proteinExistence type="predicted"/>
<dbReference type="InterPro" id="IPR007529">
    <property type="entry name" value="Znf_HIT"/>
</dbReference>
<evidence type="ECO:0000313" key="4">
    <source>
        <dbReference type="EMBL" id="KAH9365133.1"/>
    </source>
</evidence>
<sequence length="362" mass="40347">MQECEPRPCKFCESALAKYTCPRCNFGYCSTKCYKDVKHQGCSEDFYKDWVQTYLRMEQAEPEAQRKMVDILKAAHKEEAEDCRDDQEDEVAELVQRPGADRHRPLRLPGATSRKDEKQEFEEMIKSGDVGKLVPLWKPWWEGVPLVTEVTADDSSPQCASPPSVQPLCQLTSREPAPCVVNSVLNVLCGYVHVVRLYNGELIAESADDLLGVSSVLADDTVFSAPAEAIQAVLQKVATGQSGTATEELPVLLKTFRKFLESPGVKGNALRALEETRNALEVAARVPGCERELKSKLRRAVKKVEYMMSWTAEHGAKLLSCLTDIDVEAVAVAENVATFEEARRVVEEQKASKPRVLIEELN</sequence>
<dbReference type="EMBL" id="JABSTR010000003">
    <property type="protein sequence ID" value="KAH9365133.1"/>
    <property type="molecule type" value="Genomic_DNA"/>
</dbReference>
<dbReference type="CDD" id="cd23024">
    <property type="entry name" value="zf-HIT_ZNHIT2-3"/>
    <property type="match status" value="1"/>
</dbReference>
<dbReference type="PANTHER" id="PTHR15555">
    <property type="entry name" value="ZINC FINGER HIT DOMAIN CONTAINING PROTEIN 2 PROTEIN FON -RELATED"/>
    <property type="match status" value="1"/>
</dbReference>
<evidence type="ECO:0000259" key="3">
    <source>
        <dbReference type="PROSITE" id="PS51083"/>
    </source>
</evidence>
<evidence type="ECO:0000313" key="5">
    <source>
        <dbReference type="Proteomes" id="UP000821853"/>
    </source>
</evidence>
<protein>
    <recommendedName>
        <fullName evidence="3">HIT-type domain-containing protein</fullName>
    </recommendedName>
</protein>
<feature type="domain" description="HIT-type" evidence="3">
    <location>
        <begin position="9"/>
        <end position="42"/>
    </location>
</feature>
<evidence type="ECO:0000256" key="2">
    <source>
        <dbReference type="SAM" id="MobiDB-lite"/>
    </source>
</evidence>
<evidence type="ECO:0000256" key="1">
    <source>
        <dbReference type="PROSITE-ProRule" id="PRU00453"/>
    </source>
</evidence>
<accession>A0A9J6FPY8</accession>
<dbReference type="OrthoDB" id="10005492at2759"/>
<dbReference type="VEuPathDB" id="VectorBase:HLOH_047605"/>
<keyword evidence="1" id="KW-0862">Zinc</keyword>
<keyword evidence="1" id="KW-0479">Metal-binding</keyword>
<dbReference type="Proteomes" id="UP000821853">
    <property type="component" value="Unassembled WGS sequence"/>
</dbReference>
<gene>
    <name evidence="4" type="ORF">HPB48_009089</name>
</gene>
<dbReference type="SUPFAM" id="SSF144232">
    <property type="entry name" value="HIT/MYND zinc finger-like"/>
    <property type="match status" value="1"/>
</dbReference>
<name>A0A9J6FPY8_HAELO</name>
<dbReference type="GO" id="GO:0008270">
    <property type="term" value="F:zinc ion binding"/>
    <property type="evidence" value="ECO:0007669"/>
    <property type="project" value="UniProtKB-UniRule"/>
</dbReference>
<keyword evidence="5" id="KW-1185">Reference proteome</keyword>
<dbReference type="OMA" id="LMPDYKP"/>
<dbReference type="InterPro" id="IPR039646">
    <property type="entry name" value="ZNHIT2"/>
</dbReference>
<dbReference type="PANTHER" id="PTHR15555:SF0">
    <property type="entry name" value="ZINC FINGER HIT DOMAIN-CONTAINING PROTEIN 2"/>
    <property type="match status" value="1"/>
</dbReference>
<comment type="caution">
    <text evidence="4">The sequence shown here is derived from an EMBL/GenBank/DDBJ whole genome shotgun (WGS) entry which is preliminary data.</text>
</comment>
<keyword evidence="1" id="KW-0863">Zinc-finger</keyword>
<organism evidence="4 5">
    <name type="scientific">Haemaphysalis longicornis</name>
    <name type="common">Bush tick</name>
    <dbReference type="NCBI Taxonomy" id="44386"/>
    <lineage>
        <taxon>Eukaryota</taxon>
        <taxon>Metazoa</taxon>
        <taxon>Ecdysozoa</taxon>
        <taxon>Arthropoda</taxon>
        <taxon>Chelicerata</taxon>
        <taxon>Arachnida</taxon>
        <taxon>Acari</taxon>
        <taxon>Parasitiformes</taxon>
        <taxon>Ixodida</taxon>
        <taxon>Ixodoidea</taxon>
        <taxon>Ixodidae</taxon>
        <taxon>Haemaphysalinae</taxon>
        <taxon>Haemaphysalis</taxon>
    </lineage>
</organism>
<dbReference type="Pfam" id="PF04438">
    <property type="entry name" value="zf-HIT"/>
    <property type="match status" value="1"/>
</dbReference>
<reference evidence="4 5" key="1">
    <citation type="journal article" date="2020" name="Cell">
        <title>Large-Scale Comparative Analyses of Tick Genomes Elucidate Their Genetic Diversity and Vector Capacities.</title>
        <authorList>
            <consortium name="Tick Genome and Microbiome Consortium (TIGMIC)"/>
            <person name="Jia N."/>
            <person name="Wang J."/>
            <person name="Shi W."/>
            <person name="Du L."/>
            <person name="Sun Y."/>
            <person name="Zhan W."/>
            <person name="Jiang J.F."/>
            <person name="Wang Q."/>
            <person name="Zhang B."/>
            <person name="Ji P."/>
            <person name="Bell-Sakyi L."/>
            <person name="Cui X.M."/>
            <person name="Yuan T.T."/>
            <person name="Jiang B.G."/>
            <person name="Yang W.F."/>
            <person name="Lam T.T."/>
            <person name="Chang Q.C."/>
            <person name="Ding S.J."/>
            <person name="Wang X.J."/>
            <person name="Zhu J.G."/>
            <person name="Ruan X.D."/>
            <person name="Zhao L."/>
            <person name="Wei J.T."/>
            <person name="Ye R.Z."/>
            <person name="Que T.C."/>
            <person name="Du C.H."/>
            <person name="Zhou Y.H."/>
            <person name="Cheng J.X."/>
            <person name="Dai P.F."/>
            <person name="Guo W.B."/>
            <person name="Han X.H."/>
            <person name="Huang E.J."/>
            <person name="Li L.F."/>
            <person name="Wei W."/>
            <person name="Gao Y.C."/>
            <person name="Liu J.Z."/>
            <person name="Shao H.Z."/>
            <person name="Wang X."/>
            <person name="Wang C.C."/>
            <person name="Yang T.C."/>
            <person name="Huo Q.B."/>
            <person name="Li W."/>
            <person name="Chen H.Y."/>
            <person name="Chen S.E."/>
            <person name="Zhou L.G."/>
            <person name="Ni X.B."/>
            <person name="Tian J.H."/>
            <person name="Sheng Y."/>
            <person name="Liu T."/>
            <person name="Pan Y.S."/>
            <person name="Xia L.Y."/>
            <person name="Li J."/>
            <person name="Zhao F."/>
            <person name="Cao W.C."/>
        </authorList>
    </citation>
    <scope>NUCLEOTIDE SEQUENCE [LARGE SCALE GENOMIC DNA]</scope>
    <source>
        <strain evidence="4">HaeL-2018</strain>
    </source>
</reference>
<feature type="region of interest" description="Disordered" evidence="2">
    <location>
        <begin position="95"/>
        <end position="119"/>
    </location>
</feature>